<dbReference type="Pfam" id="PF13460">
    <property type="entry name" value="NAD_binding_10"/>
    <property type="match status" value="1"/>
</dbReference>
<evidence type="ECO:0000259" key="1">
    <source>
        <dbReference type="Pfam" id="PF13460"/>
    </source>
</evidence>
<organism evidence="2 3">
    <name type="scientific">Kitasatospora purpeofusca</name>
    <dbReference type="NCBI Taxonomy" id="67352"/>
    <lineage>
        <taxon>Bacteria</taxon>
        <taxon>Bacillati</taxon>
        <taxon>Actinomycetota</taxon>
        <taxon>Actinomycetes</taxon>
        <taxon>Kitasatosporales</taxon>
        <taxon>Streptomycetaceae</taxon>
        <taxon>Kitasatospora</taxon>
    </lineage>
</organism>
<gene>
    <name evidence="2" type="ORF">OHA16_30270</name>
</gene>
<dbReference type="Gene3D" id="3.40.50.720">
    <property type="entry name" value="NAD(P)-binding Rossmann-like Domain"/>
    <property type="match status" value="1"/>
</dbReference>
<keyword evidence="3" id="KW-1185">Reference proteome</keyword>
<dbReference type="PANTHER" id="PTHR43355:SF2">
    <property type="entry name" value="FLAVIN REDUCTASE (NADPH)"/>
    <property type="match status" value="1"/>
</dbReference>
<name>A0ABZ1U6T2_9ACTN</name>
<feature type="domain" description="NAD(P)-binding" evidence="1">
    <location>
        <begin position="8"/>
        <end position="207"/>
    </location>
</feature>
<protein>
    <submittedName>
        <fullName evidence="2">NAD(P)H-binding protein</fullName>
    </submittedName>
</protein>
<dbReference type="Proteomes" id="UP001432222">
    <property type="component" value="Chromosome"/>
</dbReference>
<dbReference type="InterPro" id="IPR016040">
    <property type="entry name" value="NAD(P)-bd_dom"/>
</dbReference>
<dbReference type="InterPro" id="IPR036291">
    <property type="entry name" value="NAD(P)-bd_dom_sf"/>
</dbReference>
<dbReference type="PANTHER" id="PTHR43355">
    <property type="entry name" value="FLAVIN REDUCTASE (NADPH)"/>
    <property type="match status" value="1"/>
</dbReference>
<proteinExistence type="predicted"/>
<sequence length="224" mass="22909">MASIAVFGANGTVGSAVLAEAAARGHRVTAVVRDPSRFDVARHAGPARSGGVTATAGDVLDPADVAGVAAGQDVLVSAVGGGDGPGHLALIGPAARALVEGLRELGGEAPRLIVVGGAGSLETAPGVRVWDAPGLPEQVRQIMHAHGEALDYLRTVADVRWTVLSPAAHLGPGERTGRYRTGLEQLLTDARGESRISVPDYALALVDEIEQPEHIGERFTCCAL</sequence>
<dbReference type="EMBL" id="CP108110">
    <property type="protein sequence ID" value="WUQ86876.1"/>
    <property type="molecule type" value="Genomic_DNA"/>
</dbReference>
<dbReference type="CDD" id="cd05244">
    <property type="entry name" value="BVR-B_like_SDR_a"/>
    <property type="match status" value="1"/>
</dbReference>
<evidence type="ECO:0000313" key="2">
    <source>
        <dbReference type="EMBL" id="WUQ86876.1"/>
    </source>
</evidence>
<evidence type="ECO:0000313" key="3">
    <source>
        <dbReference type="Proteomes" id="UP001432222"/>
    </source>
</evidence>
<dbReference type="InterPro" id="IPR051606">
    <property type="entry name" value="Polyketide_Oxido-like"/>
</dbReference>
<reference evidence="2" key="1">
    <citation type="submission" date="2022-10" db="EMBL/GenBank/DDBJ databases">
        <title>The complete genomes of actinobacterial strains from the NBC collection.</title>
        <authorList>
            <person name="Joergensen T.S."/>
            <person name="Alvarez Arevalo M."/>
            <person name="Sterndorff E.B."/>
            <person name="Faurdal D."/>
            <person name="Vuksanovic O."/>
            <person name="Mourched A.-S."/>
            <person name="Charusanti P."/>
            <person name="Shaw S."/>
            <person name="Blin K."/>
            <person name="Weber T."/>
        </authorList>
    </citation>
    <scope>NUCLEOTIDE SEQUENCE</scope>
    <source>
        <strain evidence="2">NBC_00222</strain>
    </source>
</reference>
<dbReference type="SUPFAM" id="SSF51735">
    <property type="entry name" value="NAD(P)-binding Rossmann-fold domains"/>
    <property type="match status" value="1"/>
</dbReference>
<accession>A0ABZ1U6T2</accession>
<dbReference type="RefSeq" id="WP_328957463.1">
    <property type="nucleotide sequence ID" value="NZ_CP108110.1"/>
</dbReference>